<evidence type="ECO:0000259" key="1">
    <source>
        <dbReference type="Pfam" id="PF07929"/>
    </source>
</evidence>
<dbReference type="Pfam" id="PF07929">
    <property type="entry name" value="PRiA4_ORF3"/>
    <property type="match status" value="1"/>
</dbReference>
<keyword evidence="3" id="KW-1185">Reference proteome</keyword>
<accession>A0A4Z1HX85</accession>
<dbReference type="InterPro" id="IPR024047">
    <property type="entry name" value="MM3350-like_sf"/>
</dbReference>
<evidence type="ECO:0000313" key="2">
    <source>
        <dbReference type="EMBL" id="TGO49387.1"/>
    </source>
</evidence>
<dbReference type="SUPFAM" id="SSF159941">
    <property type="entry name" value="MM3350-like"/>
    <property type="match status" value="1"/>
</dbReference>
<comment type="caution">
    <text evidence="2">The sequence shown here is derived from an EMBL/GenBank/DDBJ whole genome shotgun (WGS) entry which is preliminary data.</text>
</comment>
<name>A0A4Z1HX85_9HELO</name>
<dbReference type="InterPro" id="IPR012912">
    <property type="entry name" value="Plasmid_pRiA4b_Orf3-like"/>
</dbReference>
<evidence type="ECO:0000313" key="3">
    <source>
        <dbReference type="Proteomes" id="UP000297527"/>
    </source>
</evidence>
<dbReference type="OrthoDB" id="245563at2759"/>
<proteinExistence type="predicted"/>
<organism evidence="2 3">
    <name type="scientific">Botryotinia convoluta</name>
    <dbReference type="NCBI Taxonomy" id="54673"/>
    <lineage>
        <taxon>Eukaryota</taxon>
        <taxon>Fungi</taxon>
        <taxon>Dikarya</taxon>
        <taxon>Ascomycota</taxon>
        <taxon>Pezizomycotina</taxon>
        <taxon>Leotiomycetes</taxon>
        <taxon>Helotiales</taxon>
        <taxon>Sclerotiniaceae</taxon>
        <taxon>Botryotinia</taxon>
    </lineage>
</organism>
<reference evidence="2 3" key="1">
    <citation type="submission" date="2017-12" db="EMBL/GenBank/DDBJ databases">
        <title>Comparative genomics of Botrytis spp.</title>
        <authorList>
            <person name="Valero-Jimenez C.A."/>
            <person name="Tapia P."/>
            <person name="Veloso J."/>
            <person name="Silva-Moreno E."/>
            <person name="Staats M."/>
            <person name="Valdes J.H."/>
            <person name="Van Kan J.A.L."/>
        </authorList>
    </citation>
    <scope>NUCLEOTIDE SEQUENCE [LARGE SCALE GENOMIC DNA]</scope>
    <source>
        <strain evidence="2 3">MUCL11595</strain>
    </source>
</reference>
<protein>
    <recommendedName>
        <fullName evidence="1">Plasmid pRiA4b Orf3-like domain-containing protein</fullName>
    </recommendedName>
</protein>
<dbReference type="Gene3D" id="3.10.290.30">
    <property type="entry name" value="MM3350-like"/>
    <property type="match status" value="1"/>
</dbReference>
<dbReference type="EMBL" id="PQXN01000210">
    <property type="protein sequence ID" value="TGO49387.1"/>
    <property type="molecule type" value="Genomic_DNA"/>
</dbReference>
<dbReference type="AlphaFoldDB" id="A0A4Z1HX85"/>
<dbReference type="Proteomes" id="UP000297527">
    <property type="component" value="Unassembled WGS sequence"/>
</dbReference>
<gene>
    <name evidence="2" type="ORF">BCON_0211g00040</name>
</gene>
<sequence>MEYEYDHDDNWIQEITLLGKELKNVRNDMAIPPQLKVVCMAGEENPCAEDFGGESGWEDRKRIFKGKKVGSLKDWYKTSCANEDSKGLDPYK</sequence>
<feature type="domain" description="Plasmid pRiA4b Orf3-like" evidence="1">
    <location>
        <begin position="1"/>
        <end position="77"/>
    </location>
</feature>